<name>A0ABS4NKI2_9BACL</name>
<organism evidence="1 2">
    <name type="scientific">Paenibacillus silagei</name>
    <dbReference type="NCBI Taxonomy" id="1670801"/>
    <lineage>
        <taxon>Bacteria</taxon>
        <taxon>Bacillati</taxon>
        <taxon>Bacillota</taxon>
        <taxon>Bacilli</taxon>
        <taxon>Bacillales</taxon>
        <taxon>Paenibacillaceae</taxon>
        <taxon>Paenibacillus</taxon>
    </lineage>
</organism>
<protein>
    <submittedName>
        <fullName evidence="1">Uncharacterized protein</fullName>
    </submittedName>
</protein>
<sequence length="172" mass="20191">MTFDKEWHQIYGPFTVIVDGHEFIPYPPPDMPLSAKDLYSELILTNLDLLVDACNYLNSHKYLALKYVENCWTWLEIQVDDEVLILSELNHEIPYRYLIQTDKFLLIDAPYGSFSNIRVHKSEFINEIRTKIIEFNKEIQAINSELLKSVYFSKLLGFCDNHNKGDTTCCHH</sequence>
<gene>
    <name evidence="1" type="ORF">J2Z70_000708</name>
</gene>
<accession>A0ABS4NKI2</accession>
<proteinExistence type="predicted"/>
<evidence type="ECO:0000313" key="1">
    <source>
        <dbReference type="EMBL" id="MBP2110568.1"/>
    </source>
</evidence>
<dbReference type="Proteomes" id="UP000773462">
    <property type="component" value="Unassembled WGS sequence"/>
</dbReference>
<keyword evidence="2" id="KW-1185">Reference proteome</keyword>
<comment type="caution">
    <text evidence="1">The sequence shown here is derived from an EMBL/GenBank/DDBJ whole genome shotgun (WGS) entry which is preliminary data.</text>
</comment>
<dbReference type="RefSeq" id="WP_209869430.1">
    <property type="nucleotide sequence ID" value="NZ_JAGGLV010000002.1"/>
</dbReference>
<evidence type="ECO:0000313" key="2">
    <source>
        <dbReference type="Proteomes" id="UP000773462"/>
    </source>
</evidence>
<dbReference type="EMBL" id="JAGGLV010000002">
    <property type="protein sequence ID" value="MBP2110568.1"/>
    <property type="molecule type" value="Genomic_DNA"/>
</dbReference>
<reference evidence="1 2" key="1">
    <citation type="submission" date="2021-03" db="EMBL/GenBank/DDBJ databases">
        <title>Genomic Encyclopedia of Type Strains, Phase IV (KMG-IV): sequencing the most valuable type-strain genomes for metagenomic binning, comparative biology and taxonomic classification.</title>
        <authorList>
            <person name="Goeker M."/>
        </authorList>
    </citation>
    <scope>NUCLEOTIDE SEQUENCE [LARGE SCALE GENOMIC DNA]</scope>
    <source>
        <strain evidence="1 2">DSM 101953</strain>
    </source>
</reference>